<dbReference type="EMBL" id="BAABDD010000016">
    <property type="protein sequence ID" value="GAA3751264.1"/>
    <property type="molecule type" value="Genomic_DNA"/>
</dbReference>
<dbReference type="InterPro" id="IPR010982">
    <property type="entry name" value="Lambda_DNA-bd_dom_sf"/>
</dbReference>
<dbReference type="Gene3D" id="1.10.260.40">
    <property type="entry name" value="lambda repressor-like DNA-binding domains"/>
    <property type="match status" value="1"/>
</dbReference>
<dbReference type="Proteomes" id="UP001500908">
    <property type="component" value="Unassembled WGS sequence"/>
</dbReference>
<feature type="domain" description="DUF5753" evidence="1">
    <location>
        <begin position="104"/>
        <end position="275"/>
    </location>
</feature>
<dbReference type="InterPro" id="IPR043917">
    <property type="entry name" value="DUF5753"/>
</dbReference>
<accession>A0ABP7FYU7</accession>
<dbReference type="Pfam" id="PF13560">
    <property type="entry name" value="HTH_31"/>
    <property type="match status" value="1"/>
</dbReference>
<proteinExistence type="predicted"/>
<protein>
    <submittedName>
        <fullName evidence="2">Helix-turn-helix transcriptional regulator</fullName>
    </submittedName>
</protein>
<gene>
    <name evidence="2" type="ORF">GCM10022402_32950</name>
</gene>
<keyword evidence="3" id="KW-1185">Reference proteome</keyword>
<name>A0ABP7FYU7_9ACTN</name>
<evidence type="ECO:0000259" key="1">
    <source>
        <dbReference type="Pfam" id="PF19054"/>
    </source>
</evidence>
<dbReference type="Pfam" id="PF19054">
    <property type="entry name" value="DUF5753"/>
    <property type="match status" value="1"/>
</dbReference>
<sequence length="279" mass="32013">MASSPPLRRRRLSRRLRELREACGYTSEYVTDEAKKRGGKWSRGKLTRIENNEWARPNSKDVETLLDIYGVKDADECEAYLSLAKQARQRGWWVSYSDVLGKGAYVGLEVEASRIRTYEALVIPGLLQTEAYTRAVVRTHGETDPHAIDRRVEAREARKQILMRSDAPRIWAVIDEAAIHRIPVELRDEQVRYLIDVQRPWLRVQILPSAAGLHAATAGSFVILDFPEDPPVVYQENVMSELFYEDPVEIEHCEMVYDHAQASALSVESSREFLRSMIQ</sequence>
<reference evidence="3" key="1">
    <citation type="journal article" date="2019" name="Int. J. Syst. Evol. Microbiol.">
        <title>The Global Catalogue of Microorganisms (GCM) 10K type strain sequencing project: providing services to taxonomists for standard genome sequencing and annotation.</title>
        <authorList>
            <consortium name="The Broad Institute Genomics Platform"/>
            <consortium name="The Broad Institute Genome Sequencing Center for Infectious Disease"/>
            <person name="Wu L."/>
            <person name="Ma J."/>
        </authorList>
    </citation>
    <scope>NUCLEOTIDE SEQUENCE [LARGE SCALE GENOMIC DNA]</scope>
    <source>
        <strain evidence="3">JCM 17137</strain>
    </source>
</reference>
<dbReference type="RefSeq" id="WP_344972797.1">
    <property type="nucleotide sequence ID" value="NZ_BAABDD010000016.1"/>
</dbReference>
<evidence type="ECO:0000313" key="2">
    <source>
        <dbReference type="EMBL" id="GAA3751264.1"/>
    </source>
</evidence>
<organism evidence="2 3">
    <name type="scientific">Salinactinospora qingdaonensis</name>
    <dbReference type="NCBI Taxonomy" id="702744"/>
    <lineage>
        <taxon>Bacteria</taxon>
        <taxon>Bacillati</taxon>
        <taxon>Actinomycetota</taxon>
        <taxon>Actinomycetes</taxon>
        <taxon>Streptosporangiales</taxon>
        <taxon>Nocardiopsidaceae</taxon>
        <taxon>Salinactinospora</taxon>
    </lineage>
</organism>
<evidence type="ECO:0000313" key="3">
    <source>
        <dbReference type="Proteomes" id="UP001500908"/>
    </source>
</evidence>
<comment type="caution">
    <text evidence="2">The sequence shown here is derived from an EMBL/GenBank/DDBJ whole genome shotgun (WGS) entry which is preliminary data.</text>
</comment>